<feature type="transmembrane region" description="Helical" evidence="1">
    <location>
        <begin position="37"/>
        <end position="58"/>
    </location>
</feature>
<proteinExistence type="predicted"/>
<evidence type="ECO:0000313" key="2">
    <source>
        <dbReference type="EMBL" id="CAI2719653.1"/>
    </source>
</evidence>
<dbReference type="EMBL" id="OX336137">
    <property type="protein sequence ID" value="CAI2719653.1"/>
    <property type="molecule type" value="Genomic_DNA"/>
</dbReference>
<protein>
    <submittedName>
        <fullName evidence="2">Uncharacterized protein</fullName>
    </submittedName>
</protein>
<sequence>MKMPARCGYNHGIRFFILSHRLLGFFMQRCTRKPKTLVVHALVLLWAFYFCVGFTFHYHPDYVHAHADELQPHDHTGHFHSHEVEGFAAVINPDASPVLPGETHHHTESMPGSDSETLQLNFNKNSLPPLKFKVVVHSAIISVASQDSPRIAWHAMQQNVPLNPALHSPLAASGRAPPALLS</sequence>
<keyword evidence="1" id="KW-0812">Transmembrane</keyword>
<evidence type="ECO:0000313" key="3">
    <source>
        <dbReference type="Proteomes" id="UP001157733"/>
    </source>
</evidence>
<evidence type="ECO:0000256" key="1">
    <source>
        <dbReference type="SAM" id="Phobius"/>
    </source>
</evidence>
<reference evidence="2 3" key="1">
    <citation type="submission" date="2022-09" db="EMBL/GenBank/DDBJ databases">
        <authorList>
            <person name="Kop L."/>
        </authorList>
    </citation>
    <scope>NUCLEOTIDE SEQUENCE [LARGE SCALE GENOMIC DNA]</scope>
    <source>
        <strain evidence="2 3">347</strain>
    </source>
</reference>
<gene>
    <name evidence="2" type="ORF">NSPWAT_2797</name>
</gene>
<organism evidence="2 3">
    <name type="scientific">Nitrospina watsonii</name>
    <dbReference type="NCBI Taxonomy" id="1323948"/>
    <lineage>
        <taxon>Bacteria</taxon>
        <taxon>Pseudomonadati</taxon>
        <taxon>Nitrospinota/Tectimicrobiota group</taxon>
        <taxon>Nitrospinota</taxon>
        <taxon>Nitrospinia</taxon>
        <taxon>Nitrospinales</taxon>
        <taxon>Nitrospinaceae</taxon>
        <taxon>Nitrospina</taxon>
    </lineage>
</organism>
<accession>A0ABN8W6D3</accession>
<keyword evidence="1" id="KW-1133">Transmembrane helix</keyword>
<keyword evidence="1" id="KW-0472">Membrane</keyword>
<dbReference type="Proteomes" id="UP001157733">
    <property type="component" value="Chromosome"/>
</dbReference>
<name>A0ABN8W6D3_9BACT</name>
<keyword evidence="3" id="KW-1185">Reference proteome</keyword>